<keyword evidence="3" id="KW-1185">Reference proteome</keyword>
<dbReference type="Pfam" id="PF13966">
    <property type="entry name" value="zf-RVT"/>
    <property type="match status" value="1"/>
</dbReference>
<sequence length="127" mass="13959">MKIHLPSGKKIGWIFAVSSLRQCLDNSILTPLEHIKIDIHSWRLINDRLPTRFNLDIRGIELDSIRCPVCDNAIETAQHLFMECSVSRTVVTGCGGGGLAMGRDVDGVRCCRSRMVKLVAAGGGGRR</sequence>
<evidence type="ECO:0000313" key="3">
    <source>
        <dbReference type="Proteomes" id="UP000245207"/>
    </source>
</evidence>
<evidence type="ECO:0000259" key="1">
    <source>
        <dbReference type="Pfam" id="PF13966"/>
    </source>
</evidence>
<comment type="caution">
    <text evidence="2">The sequence shown here is derived from an EMBL/GenBank/DDBJ whole genome shotgun (WGS) entry which is preliminary data.</text>
</comment>
<feature type="domain" description="Reverse transcriptase zinc-binding" evidence="1">
    <location>
        <begin position="35"/>
        <end position="89"/>
    </location>
</feature>
<dbReference type="InterPro" id="IPR026960">
    <property type="entry name" value="RVT-Znf"/>
</dbReference>
<name>A0A2U1ND24_ARTAN</name>
<accession>A0A2U1ND24</accession>
<reference evidence="2 3" key="1">
    <citation type="journal article" date="2018" name="Mol. Plant">
        <title>The genome of Artemisia annua provides insight into the evolution of Asteraceae family and artemisinin biosynthesis.</title>
        <authorList>
            <person name="Shen Q."/>
            <person name="Zhang L."/>
            <person name="Liao Z."/>
            <person name="Wang S."/>
            <person name="Yan T."/>
            <person name="Shi P."/>
            <person name="Liu M."/>
            <person name="Fu X."/>
            <person name="Pan Q."/>
            <person name="Wang Y."/>
            <person name="Lv Z."/>
            <person name="Lu X."/>
            <person name="Zhang F."/>
            <person name="Jiang W."/>
            <person name="Ma Y."/>
            <person name="Chen M."/>
            <person name="Hao X."/>
            <person name="Li L."/>
            <person name="Tang Y."/>
            <person name="Lv G."/>
            <person name="Zhou Y."/>
            <person name="Sun X."/>
            <person name="Brodelius P.E."/>
            <person name="Rose J.K.C."/>
            <person name="Tang K."/>
        </authorList>
    </citation>
    <scope>NUCLEOTIDE SEQUENCE [LARGE SCALE GENOMIC DNA]</scope>
    <source>
        <strain evidence="3">cv. Huhao1</strain>
        <tissue evidence="2">Leaf</tissue>
    </source>
</reference>
<evidence type="ECO:0000313" key="2">
    <source>
        <dbReference type="EMBL" id="PWA71425.1"/>
    </source>
</evidence>
<proteinExistence type="predicted"/>
<organism evidence="2 3">
    <name type="scientific">Artemisia annua</name>
    <name type="common">Sweet wormwood</name>
    <dbReference type="NCBI Taxonomy" id="35608"/>
    <lineage>
        <taxon>Eukaryota</taxon>
        <taxon>Viridiplantae</taxon>
        <taxon>Streptophyta</taxon>
        <taxon>Embryophyta</taxon>
        <taxon>Tracheophyta</taxon>
        <taxon>Spermatophyta</taxon>
        <taxon>Magnoliopsida</taxon>
        <taxon>eudicotyledons</taxon>
        <taxon>Gunneridae</taxon>
        <taxon>Pentapetalae</taxon>
        <taxon>asterids</taxon>
        <taxon>campanulids</taxon>
        <taxon>Asterales</taxon>
        <taxon>Asteraceae</taxon>
        <taxon>Asteroideae</taxon>
        <taxon>Anthemideae</taxon>
        <taxon>Artemisiinae</taxon>
        <taxon>Artemisia</taxon>
    </lineage>
</organism>
<gene>
    <name evidence="2" type="ORF">CTI12_AA280940</name>
</gene>
<dbReference type="AlphaFoldDB" id="A0A2U1ND24"/>
<dbReference type="OrthoDB" id="1433444at2759"/>
<protein>
    <recommendedName>
        <fullName evidence="1">Reverse transcriptase zinc-binding domain-containing protein</fullName>
    </recommendedName>
</protein>
<dbReference type="EMBL" id="PKPP01003085">
    <property type="protein sequence ID" value="PWA71425.1"/>
    <property type="molecule type" value="Genomic_DNA"/>
</dbReference>
<dbReference type="Proteomes" id="UP000245207">
    <property type="component" value="Unassembled WGS sequence"/>
</dbReference>